<dbReference type="AlphaFoldDB" id="A0A1R1S8C1"/>
<evidence type="ECO:0000313" key="3">
    <source>
        <dbReference type="Proteomes" id="UP000186168"/>
    </source>
</evidence>
<evidence type="ECO:0000313" key="2">
    <source>
        <dbReference type="EMBL" id="OMI34448.1"/>
    </source>
</evidence>
<accession>A0A1R1S8C1</accession>
<organism evidence="2 3">
    <name type="scientific">Streptomyces sparsogenes DSM 40356</name>
    <dbReference type="NCBI Taxonomy" id="1331668"/>
    <lineage>
        <taxon>Bacteria</taxon>
        <taxon>Bacillati</taxon>
        <taxon>Actinomycetota</taxon>
        <taxon>Actinomycetes</taxon>
        <taxon>Kitasatosporales</taxon>
        <taxon>Streptomycetaceae</taxon>
        <taxon>Streptomyces</taxon>
    </lineage>
</organism>
<gene>
    <name evidence="2" type="ORF">SPAR_36731</name>
</gene>
<reference evidence="2 3" key="1">
    <citation type="submission" date="2013-05" db="EMBL/GenBank/DDBJ databases">
        <title>Genome sequence of Streptomyces sparsogenes DSM 40356.</title>
        <authorList>
            <person name="Coyne S."/>
            <person name="Seebeck F.P."/>
        </authorList>
    </citation>
    <scope>NUCLEOTIDE SEQUENCE [LARGE SCALE GENOMIC DNA]</scope>
    <source>
        <strain evidence="2 3">DSM 40356</strain>
    </source>
</reference>
<feature type="domain" description="C2H2-type" evidence="1">
    <location>
        <begin position="31"/>
        <end position="58"/>
    </location>
</feature>
<evidence type="ECO:0000259" key="1">
    <source>
        <dbReference type="PROSITE" id="PS50157"/>
    </source>
</evidence>
<name>A0A1R1S8C1_9ACTN</name>
<dbReference type="InterPro" id="IPR013087">
    <property type="entry name" value="Znf_C2H2_type"/>
</dbReference>
<dbReference type="EMBL" id="ASQP01000469">
    <property type="protein sequence ID" value="OMI34448.1"/>
    <property type="molecule type" value="Genomic_DNA"/>
</dbReference>
<dbReference type="STRING" id="67365.GCA_001704635_01690"/>
<protein>
    <recommendedName>
        <fullName evidence="1">C2H2-type domain-containing protein</fullName>
    </recommendedName>
</protein>
<proteinExistence type="predicted"/>
<dbReference type="PROSITE" id="PS50157">
    <property type="entry name" value="ZINC_FINGER_C2H2_2"/>
    <property type="match status" value="1"/>
</dbReference>
<sequence>MTLTDSCPSCLRRGIAPAATRWRSNRIVHGYRCPRCGATWTTTRDLTAYSDLHTRRTQQPNRKAA</sequence>
<dbReference type="Proteomes" id="UP000186168">
    <property type="component" value="Unassembled WGS sequence"/>
</dbReference>
<keyword evidence="3" id="KW-1185">Reference proteome</keyword>
<dbReference type="RefSeq" id="WP_065966550.1">
    <property type="nucleotide sequence ID" value="NZ_ASQP01000469.1"/>
</dbReference>
<comment type="caution">
    <text evidence="2">The sequence shown here is derived from an EMBL/GenBank/DDBJ whole genome shotgun (WGS) entry which is preliminary data.</text>
</comment>
<dbReference type="GeneID" id="96748713"/>